<organism evidence="10 11">
    <name type="scientific">Paludibacterium purpuratum</name>
    <dbReference type="NCBI Taxonomy" id="1144873"/>
    <lineage>
        <taxon>Bacteria</taxon>
        <taxon>Pseudomonadati</taxon>
        <taxon>Pseudomonadota</taxon>
        <taxon>Betaproteobacteria</taxon>
        <taxon>Neisseriales</taxon>
        <taxon>Chromobacteriaceae</taxon>
        <taxon>Paludibacterium</taxon>
    </lineage>
</organism>
<keyword evidence="7" id="KW-1278">Translocase</keyword>
<dbReference type="CDD" id="cd03225">
    <property type="entry name" value="ABC_cobalt_CbiO_domain1"/>
    <property type="match status" value="1"/>
</dbReference>
<dbReference type="InterPro" id="IPR015856">
    <property type="entry name" value="ABC_transpr_CbiO/EcfA_su"/>
</dbReference>
<evidence type="ECO:0000313" key="11">
    <source>
        <dbReference type="Proteomes" id="UP000295611"/>
    </source>
</evidence>
<feature type="domain" description="ABC transporter" evidence="9">
    <location>
        <begin position="4"/>
        <end position="236"/>
    </location>
</feature>
<protein>
    <submittedName>
        <fullName evidence="10">Energy-coupling factor transport system ATP-binding protein</fullName>
    </submittedName>
</protein>
<dbReference type="SMART" id="SM00382">
    <property type="entry name" value="AAA"/>
    <property type="match status" value="1"/>
</dbReference>
<dbReference type="Gene3D" id="3.40.50.300">
    <property type="entry name" value="P-loop containing nucleotide triphosphate hydrolases"/>
    <property type="match status" value="1"/>
</dbReference>
<keyword evidence="4" id="KW-1003">Cell membrane</keyword>
<dbReference type="Pfam" id="PF00005">
    <property type="entry name" value="ABC_tran"/>
    <property type="match status" value="1"/>
</dbReference>
<proteinExistence type="inferred from homology"/>
<dbReference type="GO" id="GO:0000041">
    <property type="term" value="P:transition metal ion transport"/>
    <property type="evidence" value="ECO:0007669"/>
    <property type="project" value="UniProtKB-ARBA"/>
</dbReference>
<evidence type="ECO:0000313" key="10">
    <source>
        <dbReference type="EMBL" id="TDR71596.1"/>
    </source>
</evidence>
<dbReference type="PROSITE" id="PS50893">
    <property type="entry name" value="ABC_TRANSPORTER_2"/>
    <property type="match status" value="1"/>
</dbReference>
<dbReference type="InterPro" id="IPR027417">
    <property type="entry name" value="P-loop_NTPase"/>
</dbReference>
<dbReference type="GO" id="GO:0016887">
    <property type="term" value="F:ATP hydrolysis activity"/>
    <property type="evidence" value="ECO:0007669"/>
    <property type="project" value="InterPro"/>
</dbReference>
<dbReference type="GO" id="GO:0043190">
    <property type="term" value="C:ATP-binding cassette (ABC) transporter complex"/>
    <property type="evidence" value="ECO:0007669"/>
    <property type="project" value="TreeGrafter"/>
</dbReference>
<dbReference type="InterPro" id="IPR003439">
    <property type="entry name" value="ABC_transporter-like_ATP-bd"/>
</dbReference>
<dbReference type="InterPro" id="IPR050095">
    <property type="entry name" value="ECF_ABC_transporter_ATP-bd"/>
</dbReference>
<dbReference type="AlphaFoldDB" id="A0A4R7AWR6"/>
<dbReference type="OrthoDB" id="5292475at2"/>
<evidence type="ECO:0000256" key="2">
    <source>
        <dbReference type="ARBA" id="ARBA00005417"/>
    </source>
</evidence>
<evidence type="ECO:0000256" key="4">
    <source>
        <dbReference type="ARBA" id="ARBA00022475"/>
    </source>
</evidence>
<dbReference type="GO" id="GO:0042626">
    <property type="term" value="F:ATPase-coupled transmembrane transporter activity"/>
    <property type="evidence" value="ECO:0007669"/>
    <property type="project" value="TreeGrafter"/>
</dbReference>
<evidence type="ECO:0000256" key="3">
    <source>
        <dbReference type="ARBA" id="ARBA00022448"/>
    </source>
</evidence>
<dbReference type="FunFam" id="3.40.50.300:FF:000224">
    <property type="entry name" value="Energy-coupling factor transporter ATP-binding protein EcfA"/>
    <property type="match status" value="1"/>
</dbReference>
<keyword evidence="6 10" id="KW-0067">ATP-binding</keyword>
<dbReference type="RefSeq" id="WP_133683751.1">
    <property type="nucleotide sequence ID" value="NZ_SNZP01000018.1"/>
</dbReference>
<keyword evidence="8" id="KW-0472">Membrane</keyword>
<keyword evidence="3" id="KW-0813">Transport</keyword>
<name>A0A4R7AWR6_9NEIS</name>
<gene>
    <name evidence="10" type="ORF">DFP86_1186</name>
</gene>
<evidence type="ECO:0000256" key="8">
    <source>
        <dbReference type="ARBA" id="ARBA00023136"/>
    </source>
</evidence>
<dbReference type="EMBL" id="SNZP01000018">
    <property type="protein sequence ID" value="TDR71596.1"/>
    <property type="molecule type" value="Genomic_DNA"/>
</dbReference>
<dbReference type="Proteomes" id="UP000295611">
    <property type="component" value="Unassembled WGS sequence"/>
</dbReference>
<evidence type="ECO:0000256" key="5">
    <source>
        <dbReference type="ARBA" id="ARBA00022741"/>
    </source>
</evidence>
<keyword evidence="11" id="KW-1185">Reference proteome</keyword>
<reference evidence="10 11" key="1">
    <citation type="submission" date="2019-03" db="EMBL/GenBank/DDBJ databases">
        <title>Genomic Encyclopedia of Type Strains, Phase III (KMG-III): the genomes of soil and plant-associated and newly described type strains.</title>
        <authorList>
            <person name="Whitman W."/>
        </authorList>
    </citation>
    <scope>NUCLEOTIDE SEQUENCE [LARGE SCALE GENOMIC DNA]</scope>
    <source>
        <strain evidence="10 11">CECT 8976</strain>
    </source>
</reference>
<evidence type="ECO:0000256" key="1">
    <source>
        <dbReference type="ARBA" id="ARBA00004236"/>
    </source>
</evidence>
<accession>A0A4R7AWR6</accession>
<keyword evidence="5" id="KW-0547">Nucleotide-binding</keyword>
<dbReference type="PANTHER" id="PTHR43553:SF24">
    <property type="entry name" value="ENERGY-COUPLING FACTOR TRANSPORTER ATP-BINDING PROTEIN ECFA1"/>
    <property type="match status" value="1"/>
</dbReference>
<comment type="caution">
    <text evidence="10">The sequence shown here is derived from an EMBL/GenBank/DDBJ whole genome shotgun (WGS) entry which is preliminary data.</text>
</comment>
<dbReference type="SUPFAM" id="SSF52540">
    <property type="entry name" value="P-loop containing nucleoside triphosphate hydrolases"/>
    <property type="match status" value="1"/>
</dbReference>
<evidence type="ECO:0000256" key="6">
    <source>
        <dbReference type="ARBA" id="ARBA00022840"/>
    </source>
</evidence>
<evidence type="ECO:0000259" key="9">
    <source>
        <dbReference type="PROSITE" id="PS50893"/>
    </source>
</evidence>
<dbReference type="PANTHER" id="PTHR43553">
    <property type="entry name" value="HEAVY METAL TRANSPORTER"/>
    <property type="match status" value="1"/>
</dbReference>
<dbReference type="InterPro" id="IPR003593">
    <property type="entry name" value="AAA+_ATPase"/>
</dbReference>
<comment type="similarity">
    <text evidence="2">Belongs to the ABC transporter superfamily.</text>
</comment>
<dbReference type="GO" id="GO:0005524">
    <property type="term" value="F:ATP binding"/>
    <property type="evidence" value="ECO:0007669"/>
    <property type="project" value="UniProtKB-KW"/>
</dbReference>
<sequence length="274" mass="29996">MNKIEIRNLVFHYTAGEPILNDISLAFDARSTAIIGQNGAGKTTFVKLLKGLLKPVGGDVVINGINTSDATVAALARHIGLVFQNPNDQIFKNKVLDEVMFGPLNIGQSQDEARERADAALAMVGLAGRINDNPYDLSLSERKLISIASIVAMNTEIIIFDEPTIAQDFSGKEHIKAIIRDLVAQGKLVLTIIHDMDFVAETFERTLVFAQGRVLLDGSTREVFAEEEVLRQAHLEPPHVTQLAHRTGLPGTPLTVEEFVREKRAQGAMRPVTP</sequence>
<comment type="subcellular location">
    <subcellularLocation>
        <location evidence="1">Cell membrane</location>
    </subcellularLocation>
</comment>
<evidence type="ECO:0000256" key="7">
    <source>
        <dbReference type="ARBA" id="ARBA00022967"/>
    </source>
</evidence>